<name>A0A4U8YPP5_9BACT</name>
<dbReference type="Gene3D" id="3.30.565.10">
    <property type="entry name" value="Histidine kinase-like ATPase, C-terminal domain"/>
    <property type="match status" value="1"/>
</dbReference>
<dbReference type="InterPro" id="IPR050482">
    <property type="entry name" value="Sensor_HK_TwoCompSys"/>
</dbReference>
<dbReference type="EMBL" id="CAADHO010000006">
    <property type="protein sequence ID" value="VFQ45761.1"/>
    <property type="molecule type" value="Genomic_DNA"/>
</dbReference>
<keyword evidence="5 12" id="KW-0418">Kinase</keyword>
<proteinExistence type="predicted"/>
<dbReference type="GO" id="GO:0000155">
    <property type="term" value="F:phosphorelay sensor kinase activity"/>
    <property type="evidence" value="ECO:0007669"/>
    <property type="project" value="InterPro"/>
</dbReference>
<dbReference type="SMART" id="SM00387">
    <property type="entry name" value="HATPase_c"/>
    <property type="match status" value="1"/>
</dbReference>
<keyword evidence="2" id="KW-1003">Cell membrane</keyword>
<evidence type="ECO:0000256" key="3">
    <source>
        <dbReference type="ARBA" id="ARBA00022679"/>
    </source>
</evidence>
<evidence type="ECO:0000256" key="2">
    <source>
        <dbReference type="ARBA" id="ARBA00022475"/>
    </source>
</evidence>
<keyword evidence="3" id="KW-0808">Transferase</keyword>
<dbReference type="PROSITE" id="PS50109">
    <property type="entry name" value="HIS_KIN"/>
    <property type="match status" value="1"/>
</dbReference>
<dbReference type="Gene3D" id="3.30.450.40">
    <property type="match status" value="1"/>
</dbReference>
<dbReference type="PANTHER" id="PTHR24421">
    <property type="entry name" value="NITRATE/NITRITE SENSOR PROTEIN NARX-RELATED"/>
    <property type="match status" value="1"/>
</dbReference>
<sequence>MTGALHVCKKKNASSGALYNSRLLKFCDNYAREKYALLSLEPVYQAAGIRKYEIDDPGHWFTQDQCDKYYFSLMDMCGSPEFAREAGRYIIRSKEMWVVRQFILGMVSPSAFFSTIERNYCKVSRGVHATAHLTGKESAEMTCRPAPGTAIKPYQCDVCVGILEAVGLLFTNAFAHVKHTECIHKGGEACRFEVTWSAAPSVVWRRMRNRAFVVGAPLGIGMAVLFPSPLVLLLSCSLFLAIAGLGGVAHHKREEELLNIIQAQGNYAGDLAEDDNIRNRHSLLIKSISQEAAMTDSQEVGAQGVINVMARHLDYDRIAFFFYDGKRLKLASQVGYTPAQVDHFKEQGGIICRTESMTRVLWNKENIVVNGVKGFSETTLFGPDFPDVQSLESLLVVPVAMEGRISGVLVAANLHGKRALTQGDLSLLIGVATQVGLSIDNVGKRRELAERERRYRKQVQKGLEDERRRIAFDLHDHVAQDLGSLMITARMMQEMASRKEAVPPGDLQAFVSVLKGSIDSVRNIAYDLQPPSLAQFGLVHTIKVYAADYSDKYGVEVDFRVAGVREALLEYDTKINFFRIIQESLTNIYKHAYADKVFIRLVFSHPNLILRIRDNGSGFMPQALEGGASCGRHMGLRNMEERARLMKGTFRIYSSPEKGCEIVVEVPLEREEEKEGGSGLAAGSAARPPEGSRAD</sequence>
<dbReference type="Pfam" id="PF02518">
    <property type="entry name" value="HATPase_c"/>
    <property type="match status" value="1"/>
</dbReference>
<organism evidence="12 13">
    <name type="scientific">Desulfoluna butyratoxydans</name>
    <dbReference type="NCBI Taxonomy" id="231438"/>
    <lineage>
        <taxon>Bacteria</taxon>
        <taxon>Pseudomonadati</taxon>
        <taxon>Thermodesulfobacteriota</taxon>
        <taxon>Desulfobacteria</taxon>
        <taxon>Desulfobacterales</taxon>
        <taxon>Desulfolunaceae</taxon>
        <taxon>Desulfoluna</taxon>
    </lineage>
</organism>
<keyword evidence="4 10" id="KW-0812">Transmembrane</keyword>
<dbReference type="Pfam" id="PF07730">
    <property type="entry name" value="HisKA_3"/>
    <property type="match status" value="1"/>
</dbReference>
<dbReference type="InterPro" id="IPR005467">
    <property type="entry name" value="His_kinase_dom"/>
</dbReference>
<feature type="region of interest" description="Disordered" evidence="9">
    <location>
        <begin position="669"/>
        <end position="695"/>
    </location>
</feature>
<protein>
    <submittedName>
        <fullName evidence="12">Histidine kinase</fullName>
    </submittedName>
</protein>
<dbReference type="InterPro" id="IPR036890">
    <property type="entry name" value="HATPase_C_sf"/>
</dbReference>
<evidence type="ECO:0000256" key="5">
    <source>
        <dbReference type="ARBA" id="ARBA00022777"/>
    </source>
</evidence>
<evidence type="ECO:0000256" key="7">
    <source>
        <dbReference type="ARBA" id="ARBA00023012"/>
    </source>
</evidence>
<evidence type="ECO:0000256" key="8">
    <source>
        <dbReference type="ARBA" id="ARBA00023136"/>
    </source>
</evidence>
<keyword evidence="7" id="KW-0902">Two-component regulatory system</keyword>
<dbReference type="Proteomes" id="UP000507962">
    <property type="component" value="Unassembled WGS sequence"/>
</dbReference>
<dbReference type="SUPFAM" id="SSF55874">
    <property type="entry name" value="ATPase domain of HSP90 chaperone/DNA topoisomerase II/histidine kinase"/>
    <property type="match status" value="1"/>
</dbReference>
<dbReference type="InterPro" id="IPR003594">
    <property type="entry name" value="HATPase_dom"/>
</dbReference>
<dbReference type="SUPFAM" id="SSF55781">
    <property type="entry name" value="GAF domain-like"/>
    <property type="match status" value="1"/>
</dbReference>
<comment type="subcellular location">
    <subcellularLocation>
        <location evidence="1">Cell membrane</location>
        <topology evidence="1">Multi-pass membrane protein</topology>
    </subcellularLocation>
</comment>
<reference evidence="12 13" key="1">
    <citation type="submission" date="2019-03" db="EMBL/GenBank/DDBJ databases">
        <authorList>
            <person name="Nijsse B."/>
        </authorList>
    </citation>
    <scope>NUCLEOTIDE SEQUENCE [LARGE SCALE GENOMIC DNA]</scope>
    <source>
        <strain evidence="12">Desulfoluna butyratoxydans MSL71</strain>
    </source>
</reference>
<evidence type="ECO:0000256" key="9">
    <source>
        <dbReference type="SAM" id="MobiDB-lite"/>
    </source>
</evidence>
<dbReference type="InterPro" id="IPR003018">
    <property type="entry name" value="GAF"/>
</dbReference>
<feature type="transmembrane region" description="Helical" evidence="10">
    <location>
        <begin position="209"/>
        <end position="226"/>
    </location>
</feature>
<evidence type="ECO:0000256" key="1">
    <source>
        <dbReference type="ARBA" id="ARBA00004651"/>
    </source>
</evidence>
<evidence type="ECO:0000256" key="6">
    <source>
        <dbReference type="ARBA" id="ARBA00022989"/>
    </source>
</evidence>
<dbReference type="GO" id="GO:0005886">
    <property type="term" value="C:plasma membrane"/>
    <property type="evidence" value="ECO:0007669"/>
    <property type="project" value="UniProtKB-SubCell"/>
</dbReference>
<dbReference type="Pfam" id="PF13492">
    <property type="entry name" value="GAF_3"/>
    <property type="match status" value="1"/>
</dbReference>
<evidence type="ECO:0000259" key="11">
    <source>
        <dbReference type="PROSITE" id="PS50109"/>
    </source>
</evidence>
<dbReference type="InterPro" id="IPR029016">
    <property type="entry name" value="GAF-like_dom_sf"/>
</dbReference>
<gene>
    <name evidence="12" type="ORF">MSL71_34230</name>
</gene>
<evidence type="ECO:0000313" key="12">
    <source>
        <dbReference type="EMBL" id="VFQ45761.1"/>
    </source>
</evidence>
<dbReference type="Gene3D" id="1.20.5.1930">
    <property type="match status" value="1"/>
</dbReference>
<keyword evidence="13" id="KW-1185">Reference proteome</keyword>
<keyword evidence="8 10" id="KW-0472">Membrane</keyword>
<dbReference type="PANTHER" id="PTHR24421:SF37">
    <property type="entry name" value="SENSOR HISTIDINE KINASE NARS"/>
    <property type="match status" value="1"/>
</dbReference>
<evidence type="ECO:0000256" key="10">
    <source>
        <dbReference type="SAM" id="Phobius"/>
    </source>
</evidence>
<keyword evidence="6 10" id="KW-1133">Transmembrane helix</keyword>
<feature type="domain" description="Histidine kinase" evidence="11">
    <location>
        <begin position="473"/>
        <end position="670"/>
    </location>
</feature>
<evidence type="ECO:0000313" key="13">
    <source>
        <dbReference type="Proteomes" id="UP000507962"/>
    </source>
</evidence>
<evidence type="ECO:0000256" key="4">
    <source>
        <dbReference type="ARBA" id="ARBA00022692"/>
    </source>
</evidence>
<accession>A0A4U8YPP5</accession>
<dbReference type="GO" id="GO:0046983">
    <property type="term" value="F:protein dimerization activity"/>
    <property type="evidence" value="ECO:0007669"/>
    <property type="project" value="InterPro"/>
</dbReference>
<dbReference type="InterPro" id="IPR011712">
    <property type="entry name" value="Sig_transdc_His_kin_sub3_dim/P"/>
</dbReference>
<dbReference type="AlphaFoldDB" id="A0A4U8YPP5"/>
<dbReference type="CDD" id="cd16917">
    <property type="entry name" value="HATPase_UhpB-NarQ-NarX-like"/>
    <property type="match status" value="1"/>
</dbReference>